<sequence length="179" mass="20589">SGRPLTASTEHNKERVDEIIQDDRRMTVDTIAQKLGTGQSAVQEMIGSLGYRKVCACWVPRLLTEDHKDGWEVLSHPSYSPDLAPSDYHLFRFVKDQLRGQCFETREAIQKAVYQWNRILQKGNFQTLNTGRNVYKKVAIMWKNKERSIDLGGVFGLSIIKHVTLQKIVAHDFQYNPIL</sequence>
<dbReference type="STRING" id="105785.A0A2J7PCP0"/>
<reference evidence="1 2" key="1">
    <citation type="submission" date="2017-12" db="EMBL/GenBank/DDBJ databases">
        <title>Hemimetabolous genomes reveal molecular basis of termite eusociality.</title>
        <authorList>
            <person name="Harrison M.C."/>
            <person name="Jongepier E."/>
            <person name="Robertson H.M."/>
            <person name="Arning N."/>
            <person name="Bitard-Feildel T."/>
            <person name="Chao H."/>
            <person name="Childers C.P."/>
            <person name="Dinh H."/>
            <person name="Doddapaneni H."/>
            <person name="Dugan S."/>
            <person name="Gowin J."/>
            <person name="Greiner C."/>
            <person name="Han Y."/>
            <person name="Hu H."/>
            <person name="Hughes D.S.T."/>
            <person name="Huylmans A.-K."/>
            <person name="Kemena C."/>
            <person name="Kremer L.P.M."/>
            <person name="Lee S.L."/>
            <person name="Lopez-Ezquerra A."/>
            <person name="Mallet L."/>
            <person name="Monroy-Kuhn J.M."/>
            <person name="Moser A."/>
            <person name="Murali S.C."/>
            <person name="Muzny D.M."/>
            <person name="Otani S."/>
            <person name="Piulachs M.-D."/>
            <person name="Poelchau M."/>
            <person name="Qu J."/>
            <person name="Schaub F."/>
            <person name="Wada-Katsumata A."/>
            <person name="Worley K.C."/>
            <person name="Xie Q."/>
            <person name="Ylla G."/>
            <person name="Poulsen M."/>
            <person name="Gibbs R.A."/>
            <person name="Schal C."/>
            <person name="Richards S."/>
            <person name="Belles X."/>
            <person name="Korb J."/>
            <person name="Bornberg-Bauer E."/>
        </authorList>
    </citation>
    <scope>NUCLEOTIDE SEQUENCE [LARGE SCALE GENOMIC DNA]</scope>
    <source>
        <tissue evidence="1">Whole body</tissue>
    </source>
</reference>
<proteinExistence type="predicted"/>
<evidence type="ECO:0000313" key="1">
    <source>
        <dbReference type="EMBL" id="PNF14105.1"/>
    </source>
</evidence>
<protein>
    <recommendedName>
        <fullName evidence="3">Histone-lysine N-methyltransferase SETMAR</fullName>
    </recommendedName>
</protein>
<dbReference type="EMBL" id="NEVH01027057">
    <property type="protein sequence ID" value="PNF14105.1"/>
    <property type="molecule type" value="Genomic_DNA"/>
</dbReference>
<gene>
    <name evidence="1" type="ORF">B7P43_G01068</name>
</gene>
<accession>A0A2J7PCP0</accession>
<comment type="caution">
    <text evidence="1">The sequence shown here is derived from an EMBL/GenBank/DDBJ whole genome shotgun (WGS) entry which is preliminary data.</text>
</comment>
<dbReference type="InterPro" id="IPR036397">
    <property type="entry name" value="RNaseH_sf"/>
</dbReference>
<name>A0A2J7PCP0_9NEOP</name>
<dbReference type="GO" id="GO:0003676">
    <property type="term" value="F:nucleic acid binding"/>
    <property type="evidence" value="ECO:0007669"/>
    <property type="project" value="InterPro"/>
</dbReference>
<organism evidence="1 2">
    <name type="scientific">Cryptotermes secundus</name>
    <dbReference type="NCBI Taxonomy" id="105785"/>
    <lineage>
        <taxon>Eukaryota</taxon>
        <taxon>Metazoa</taxon>
        <taxon>Ecdysozoa</taxon>
        <taxon>Arthropoda</taxon>
        <taxon>Hexapoda</taxon>
        <taxon>Insecta</taxon>
        <taxon>Pterygota</taxon>
        <taxon>Neoptera</taxon>
        <taxon>Polyneoptera</taxon>
        <taxon>Dictyoptera</taxon>
        <taxon>Blattodea</taxon>
        <taxon>Blattoidea</taxon>
        <taxon>Termitoidae</taxon>
        <taxon>Kalotermitidae</taxon>
        <taxon>Cryptotermitinae</taxon>
        <taxon>Cryptotermes</taxon>
    </lineage>
</organism>
<keyword evidence="2" id="KW-1185">Reference proteome</keyword>
<dbReference type="Proteomes" id="UP000235965">
    <property type="component" value="Unassembled WGS sequence"/>
</dbReference>
<dbReference type="InterPro" id="IPR052709">
    <property type="entry name" value="Transposase-MT_Hybrid"/>
</dbReference>
<dbReference type="PANTHER" id="PTHR46060:SF1">
    <property type="entry name" value="MARINER MOS1 TRANSPOSASE-LIKE PROTEIN"/>
    <property type="match status" value="1"/>
</dbReference>
<dbReference type="AlphaFoldDB" id="A0A2J7PCP0"/>
<dbReference type="InParanoid" id="A0A2J7PCP0"/>
<evidence type="ECO:0008006" key="3">
    <source>
        <dbReference type="Google" id="ProtNLM"/>
    </source>
</evidence>
<dbReference type="Gene3D" id="3.30.420.10">
    <property type="entry name" value="Ribonuclease H-like superfamily/Ribonuclease H"/>
    <property type="match status" value="1"/>
</dbReference>
<evidence type="ECO:0000313" key="2">
    <source>
        <dbReference type="Proteomes" id="UP000235965"/>
    </source>
</evidence>
<feature type="non-terminal residue" evidence="1">
    <location>
        <position position="1"/>
    </location>
</feature>
<dbReference type="PANTHER" id="PTHR46060">
    <property type="entry name" value="MARINER MOS1 TRANSPOSASE-LIKE PROTEIN"/>
    <property type="match status" value="1"/>
</dbReference>